<comment type="caution">
    <text evidence="5">The sequence shown here is derived from an EMBL/GenBank/DDBJ whole genome shotgun (WGS) entry which is preliminary data.</text>
</comment>
<accession>A0A0F8YHD9</accession>
<dbReference type="GO" id="GO:0003723">
    <property type="term" value="F:RNA binding"/>
    <property type="evidence" value="ECO:0007669"/>
    <property type="project" value="UniProtKB-KW"/>
</dbReference>
<protein>
    <recommendedName>
        <fullName evidence="4">Z-binding domain-containing protein</fullName>
    </recommendedName>
</protein>
<evidence type="ECO:0000313" key="5">
    <source>
        <dbReference type="EMBL" id="KKK80827.1"/>
    </source>
</evidence>
<evidence type="ECO:0000256" key="1">
    <source>
        <dbReference type="ARBA" id="ARBA00022884"/>
    </source>
</evidence>
<gene>
    <name evidence="5" type="ORF">LCGC14_2819620</name>
</gene>
<organism evidence="5">
    <name type="scientific">marine sediment metagenome</name>
    <dbReference type="NCBI Taxonomy" id="412755"/>
    <lineage>
        <taxon>unclassified sequences</taxon>
        <taxon>metagenomes</taxon>
        <taxon>ecological metagenomes</taxon>
    </lineage>
</organism>
<dbReference type="AlphaFoldDB" id="A0A0F8YHD9"/>
<dbReference type="InterPro" id="IPR036388">
    <property type="entry name" value="WH-like_DNA-bd_sf"/>
</dbReference>
<dbReference type="InterPro" id="IPR042371">
    <property type="entry name" value="Z_dom"/>
</dbReference>
<evidence type="ECO:0000256" key="2">
    <source>
        <dbReference type="ARBA" id="ARBA00023015"/>
    </source>
</evidence>
<keyword evidence="2" id="KW-0805">Transcription regulation</keyword>
<dbReference type="Pfam" id="PF04703">
    <property type="entry name" value="FaeA"/>
    <property type="match status" value="1"/>
</dbReference>
<evidence type="ECO:0000256" key="3">
    <source>
        <dbReference type="ARBA" id="ARBA00023163"/>
    </source>
</evidence>
<dbReference type="GO" id="GO:0006355">
    <property type="term" value="P:regulation of DNA-templated transcription"/>
    <property type="evidence" value="ECO:0007669"/>
    <property type="project" value="InterPro"/>
</dbReference>
<proteinExistence type="predicted"/>
<keyword evidence="3" id="KW-0804">Transcription</keyword>
<reference evidence="5" key="1">
    <citation type="journal article" date="2015" name="Nature">
        <title>Complex archaea that bridge the gap between prokaryotes and eukaryotes.</title>
        <authorList>
            <person name="Spang A."/>
            <person name="Saw J.H."/>
            <person name="Jorgensen S.L."/>
            <person name="Zaremba-Niedzwiedzka K."/>
            <person name="Martijn J."/>
            <person name="Lind A.E."/>
            <person name="van Eijk R."/>
            <person name="Schleper C."/>
            <person name="Guy L."/>
            <person name="Ettema T.J."/>
        </authorList>
    </citation>
    <scope>NUCLEOTIDE SEQUENCE</scope>
</reference>
<sequence length="74" mass="8054">MTETVIDFTEQVFSELGTGPIKASVLAEKFGVEKVQVVVVLNDLRKIGRVECSGRGRGATWFTKVETCGTTTCE</sequence>
<dbReference type="Gene3D" id="1.10.10.10">
    <property type="entry name" value="Winged helix-like DNA-binding domain superfamily/Winged helix DNA-binding domain"/>
    <property type="match status" value="1"/>
</dbReference>
<dbReference type="SMART" id="SM00550">
    <property type="entry name" value="Zalpha"/>
    <property type="match status" value="1"/>
</dbReference>
<feature type="domain" description="Z-binding" evidence="4">
    <location>
        <begin position="3"/>
        <end position="67"/>
    </location>
</feature>
<dbReference type="SUPFAM" id="SSF46785">
    <property type="entry name" value="Winged helix' DNA-binding domain"/>
    <property type="match status" value="1"/>
</dbReference>
<dbReference type="GO" id="GO:0003726">
    <property type="term" value="F:double-stranded RNA adenosine deaminase activity"/>
    <property type="evidence" value="ECO:0007669"/>
    <property type="project" value="InterPro"/>
</dbReference>
<name>A0A0F8YHD9_9ZZZZ</name>
<dbReference type="InterPro" id="IPR006793">
    <property type="entry name" value="FaeA"/>
</dbReference>
<dbReference type="InterPro" id="IPR036390">
    <property type="entry name" value="WH_DNA-bd_sf"/>
</dbReference>
<evidence type="ECO:0000259" key="4">
    <source>
        <dbReference type="SMART" id="SM00550"/>
    </source>
</evidence>
<dbReference type="EMBL" id="LAZR01053400">
    <property type="protein sequence ID" value="KKK80827.1"/>
    <property type="molecule type" value="Genomic_DNA"/>
</dbReference>
<keyword evidence="1" id="KW-0694">RNA-binding</keyword>